<dbReference type="Proteomes" id="UP000199444">
    <property type="component" value="Unassembled WGS sequence"/>
</dbReference>
<dbReference type="InterPro" id="IPR036922">
    <property type="entry name" value="Rieske_2Fe-2S_sf"/>
</dbReference>
<keyword evidence="3" id="KW-0408">Iron</keyword>
<dbReference type="RefSeq" id="WP_092494415.1">
    <property type="nucleotide sequence ID" value="NZ_FNKD01000005.1"/>
</dbReference>
<accession>A0A1H1GGG7</accession>
<evidence type="ECO:0000256" key="5">
    <source>
        <dbReference type="ARBA" id="ARBA00034078"/>
    </source>
</evidence>
<evidence type="ECO:0000256" key="1">
    <source>
        <dbReference type="ARBA" id="ARBA00022714"/>
    </source>
</evidence>
<gene>
    <name evidence="8" type="ORF">SAMN05216231_3708</name>
</gene>
<evidence type="ECO:0000256" key="2">
    <source>
        <dbReference type="ARBA" id="ARBA00022723"/>
    </source>
</evidence>
<evidence type="ECO:0000313" key="8">
    <source>
        <dbReference type="EMBL" id="SDR12277.1"/>
    </source>
</evidence>
<organism evidence="8 9">
    <name type="scientific">Virgibacillus salinus</name>
    <dbReference type="NCBI Taxonomy" id="553311"/>
    <lineage>
        <taxon>Bacteria</taxon>
        <taxon>Bacillati</taxon>
        <taxon>Bacillota</taxon>
        <taxon>Bacilli</taxon>
        <taxon>Bacillales</taxon>
        <taxon>Bacillaceae</taxon>
        <taxon>Virgibacillus</taxon>
    </lineage>
</organism>
<dbReference type="GO" id="GO:0016705">
    <property type="term" value="F:oxidoreductase activity, acting on paired donors, with incorporation or reduction of molecular oxygen"/>
    <property type="evidence" value="ECO:0007669"/>
    <property type="project" value="UniProtKB-ARBA"/>
</dbReference>
<comment type="similarity">
    <text evidence="6">Belongs to the bacterial ring-hydroxylating dioxygenase ferredoxin component family.</text>
</comment>
<evidence type="ECO:0000259" key="7">
    <source>
        <dbReference type="PROSITE" id="PS51296"/>
    </source>
</evidence>
<feature type="domain" description="Rieske" evidence="7">
    <location>
        <begin position="4"/>
        <end position="116"/>
    </location>
</feature>
<keyword evidence="1" id="KW-0001">2Fe-2S</keyword>
<evidence type="ECO:0000256" key="4">
    <source>
        <dbReference type="ARBA" id="ARBA00023014"/>
    </source>
</evidence>
<evidence type="ECO:0000313" key="9">
    <source>
        <dbReference type="Proteomes" id="UP000199444"/>
    </source>
</evidence>
<dbReference type="AlphaFoldDB" id="A0A1H1GGG7"/>
<dbReference type="EMBL" id="FNKD01000005">
    <property type="protein sequence ID" value="SDR12277.1"/>
    <property type="molecule type" value="Genomic_DNA"/>
</dbReference>
<keyword evidence="4" id="KW-0411">Iron-sulfur</keyword>
<keyword evidence="9" id="KW-1185">Reference proteome</keyword>
<evidence type="ECO:0000256" key="6">
    <source>
        <dbReference type="ARBA" id="ARBA00038001"/>
    </source>
</evidence>
<proteinExistence type="inferred from homology"/>
<dbReference type="Gene3D" id="2.102.10.10">
    <property type="entry name" value="Rieske [2Fe-2S] iron-sulphur domain"/>
    <property type="match status" value="1"/>
</dbReference>
<dbReference type="PROSITE" id="PS51296">
    <property type="entry name" value="RIESKE"/>
    <property type="match status" value="1"/>
</dbReference>
<reference evidence="8 9" key="1">
    <citation type="submission" date="2016-10" db="EMBL/GenBank/DDBJ databases">
        <authorList>
            <person name="de Groot N.N."/>
        </authorList>
    </citation>
    <scope>NUCLEOTIDE SEQUENCE [LARGE SCALE GENOMIC DNA]</scope>
    <source>
        <strain evidence="8 9">CGMCC 1.10449</strain>
    </source>
</reference>
<dbReference type="CDD" id="cd03467">
    <property type="entry name" value="Rieske"/>
    <property type="match status" value="1"/>
</dbReference>
<dbReference type="GO" id="GO:0051537">
    <property type="term" value="F:2 iron, 2 sulfur cluster binding"/>
    <property type="evidence" value="ECO:0007669"/>
    <property type="project" value="UniProtKB-KW"/>
</dbReference>
<dbReference type="PANTHER" id="PTHR21496">
    <property type="entry name" value="FERREDOXIN-RELATED"/>
    <property type="match status" value="1"/>
</dbReference>
<name>A0A1H1GGG7_9BACI</name>
<evidence type="ECO:0000256" key="3">
    <source>
        <dbReference type="ARBA" id="ARBA00023004"/>
    </source>
</evidence>
<protein>
    <submittedName>
        <fullName evidence="8">Ferredoxin subunit of nitrite reductase or a ring-hydroxylating dioxygenase</fullName>
    </submittedName>
</protein>
<keyword evidence="8" id="KW-0560">Oxidoreductase</keyword>
<dbReference type="Pfam" id="PF00355">
    <property type="entry name" value="Rieske"/>
    <property type="match status" value="1"/>
</dbReference>
<dbReference type="InterPro" id="IPR017941">
    <property type="entry name" value="Rieske_2Fe-2S"/>
</dbReference>
<keyword evidence="8" id="KW-0223">Dioxygenase</keyword>
<dbReference type="GO" id="GO:0004497">
    <property type="term" value="F:monooxygenase activity"/>
    <property type="evidence" value="ECO:0007669"/>
    <property type="project" value="UniProtKB-ARBA"/>
</dbReference>
<dbReference type="GO" id="GO:0046872">
    <property type="term" value="F:metal ion binding"/>
    <property type="evidence" value="ECO:0007669"/>
    <property type="project" value="UniProtKB-KW"/>
</dbReference>
<sequence>MKEQTVCHIDDMQPGELRESVIGRISIVVCKTLDGEFYAFTNKCIHQGGPLAKGKLCGAPQSDNPGEYTFCQDGEILRCPWHGREFDVKDDGRMLANPERKLPSFPVKIENDYVIVYK</sequence>
<comment type="cofactor">
    <cofactor evidence="5">
        <name>[2Fe-2S] cluster</name>
        <dbReference type="ChEBI" id="CHEBI:190135"/>
    </cofactor>
</comment>
<dbReference type="SUPFAM" id="SSF50022">
    <property type="entry name" value="ISP domain"/>
    <property type="match status" value="1"/>
</dbReference>
<dbReference type="GO" id="GO:0051213">
    <property type="term" value="F:dioxygenase activity"/>
    <property type="evidence" value="ECO:0007669"/>
    <property type="project" value="UniProtKB-KW"/>
</dbReference>
<keyword evidence="2" id="KW-0479">Metal-binding</keyword>
<dbReference type="PANTHER" id="PTHR21496:SF0">
    <property type="entry name" value="RIESKE DOMAIN-CONTAINING PROTEIN"/>
    <property type="match status" value="1"/>
</dbReference>
<dbReference type="STRING" id="553311.SAMN05216231_3708"/>